<keyword evidence="4" id="KW-1185">Reference proteome</keyword>
<dbReference type="GO" id="GO:0015631">
    <property type="term" value="F:tubulin binding"/>
    <property type="evidence" value="ECO:0007669"/>
    <property type="project" value="TreeGrafter"/>
</dbReference>
<dbReference type="GO" id="GO:0000226">
    <property type="term" value="P:microtubule cytoskeleton organization"/>
    <property type="evidence" value="ECO:0007669"/>
    <property type="project" value="TreeGrafter"/>
</dbReference>
<evidence type="ECO:0000313" key="4">
    <source>
        <dbReference type="Proteomes" id="UP001221757"/>
    </source>
</evidence>
<feature type="region of interest" description="Disordered" evidence="2">
    <location>
        <begin position="120"/>
        <end position="154"/>
    </location>
</feature>
<dbReference type="EMBL" id="JARKIE010000140">
    <property type="protein sequence ID" value="KAJ7677219.1"/>
    <property type="molecule type" value="Genomic_DNA"/>
</dbReference>
<protein>
    <submittedName>
        <fullName evidence="3">Uncharacterized protein</fullName>
    </submittedName>
</protein>
<dbReference type="GO" id="GO:0005938">
    <property type="term" value="C:cell cortex"/>
    <property type="evidence" value="ECO:0007669"/>
    <property type="project" value="TreeGrafter"/>
</dbReference>
<proteinExistence type="predicted"/>
<dbReference type="InterPro" id="IPR053005">
    <property type="entry name" value="Nuclear_Pos-Cytoskel_Interact"/>
</dbReference>
<dbReference type="AlphaFoldDB" id="A0AAD7G861"/>
<evidence type="ECO:0000256" key="2">
    <source>
        <dbReference type="SAM" id="MobiDB-lite"/>
    </source>
</evidence>
<feature type="coiled-coil region" evidence="1">
    <location>
        <begin position="211"/>
        <end position="312"/>
    </location>
</feature>
<keyword evidence="1" id="KW-0175">Coiled coil</keyword>
<dbReference type="PANTHER" id="PTHR28190">
    <property type="entry name" value="NUCLEAR MIGRATION PROTEIN NUM1"/>
    <property type="match status" value="1"/>
</dbReference>
<dbReference type="PANTHER" id="PTHR28190:SF1">
    <property type="entry name" value="NUCLEAR MIGRATION PROTEIN NUM1"/>
    <property type="match status" value="1"/>
</dbReference>
<comment type="caution">
    <text evidence="3">The sequence shown here is derived from an EMBL/GenBank/DDBJ whole genome shotgun (WGS) entry which is preliminary data.</text>
</comment>
<accession>A0AAD7G861</accession>
<dbReference type="GO" id="GO:0005739">
    <property type="term" value="C:mitochondrion"/>
    <property type="evidence" value="ECO:0007669"/>
    <property type="project" value="TreeGrafter"/>
</dbReference>
<gene>
    <name evidence="3" type="ORF">B0H17DRAFT_1207136</name>
</gene>
<reference evidence="3" key="1">
    <citation type="submission" date="2023-03" db="EMBL/GenBank/DDBJ databases">
        <title>Massive genome expansion in bonnet fungi (Mycena s.s.) driven by repeated elements and novel gene families across ecological guilds.</title>
        <authorList>
            <consortium name="Lawrence Berkeley National Laboratory"/>
            <person name="Harder C.B."/>
            <person name="Miyauchi S."/>
            <person name="Viragh M."/>
            <person name="Kuo A."/>
            <person name="Thoen E."/>
            <person name="Andreopoulos B."/>
            <person name="Lu D."/>
            <person name="Skrede I."/>
            <person name="Drula E."/>
            <person name="Henrissat B."/>
            <person name="Morin E."/>
            <person name="Kohler A."/>
            <person name="Barry K."/>
            <person name="LaButti K."/>
            <person name="Morin E."/>
            <person name="Salamov A."/>
            <person name="Lipzen A."/>
            <person name="Mereny Z."/>
            <person name="Hegedus B."/>
            <person name="Baldrian P."/>
            <person name="Stursova M."/>
            <person name="Weitz H."/>
            <person name="Taylor A."/>
            <person name="Grigoriev I.V."/>
            <person name="Nagy L.G."/>
            <person name="Martin F."/>
            <person name="Kauserud H."/>
        </authorList>
    </citation>
    <scope>NUCLEOTIDE SEQUENCE</scope>
    <source>
        <strain evidence="3">CBHHK067</strain>
    </source>
</reference>
<sequence>MAAGSSKGPVPETAITVTLPDAMPPITPPDAIIPPPFSSAADMKYHLQSLLDSKEKQLQQAGTLGQRVLAQQMELEERIRQLQDITEDKTDDEHVDDGARERYLALAETLTEWDRENADLSSAFGAPPSSPADTEGDSPTLPATAAAQSRRAKNAAHRADDVEFAFEIGSGLLTEVRRLQSLVGERDKAVQDLEMSVEGLRAAFRQQDASADKYKEENWNLEVTLQDLRTQLAAATSAEAAASKKADRLTAQLAASFQAAETAKNEAERLVGVVDEMKSKHEADVAAHRKAAAALVRDKSDLQGAVDRLKAKLSRGDEAGEESDTTIVERKRLTPLKVGGPGAAGRGGRGLSLLQRLGMASATPVVDADDKKRVETAESACQTDFVEPPVRHVVKDFAARHRIAKNVYMHVKWEILATLVTPLVLLLGLRDSASYKHLLACRDDDAQQLLDLVQDITTLFQRLDLCSSKL</sequence>
<name>A0AAD7G861_MYCRO</name>
<organism evidence="3 4">
    <name type="scientific">Mycena rosella</name>
    <name type="common">Pink bonnet</name>
    <name type="synonym">Agaricus rosellus</name>
    <dbReference type="NCBI Taxonomy" id="1033263"/>
    <lineage>
        <taxon>Eukaryota</taxon>
        <taxon>Fungi</taxon>
        <taxon>Dikarya</taxon>
        <taxon>Basidiomycota</taxon>
        <taxon>Agaricomycotina</taxon>
        <taxon>Agaricomycetes</taxon>
        <taxon>Agaricomycetidae</taxon>
        <taxon>Agaricales</taxon>
        <taxon>Marasmiineae</taxon>
        <taxon>Mycenaceae</taxon>
        <taxon>Mycena</taxon>
    </lineage>
</organism>
<dbReference type="Proteomes" id="UP001221757">
    <property type="component" value="Unassembled WGS sequence"/>
</dbReference>
<evidence type="ECO:0000256" key="1">
    <source>
        <dbReference type="SAM" id="Coils"/>
    </source>
</evidence>
<evidence type="ECO:0000313" key="3">
    <source>
        <dbReference type="EMBL" id="KAJ7677219.1"/>
    </source>
</evidence>